<sequence>MKHSNYIMFSLVLILSSIMVISSTSWMTMWMGLEMNMMVFIPMIHETKNIKSSNSCMIYFLNQSMGSMIFLFCISWKTMYMKNTEMIIDNMMMISMMIKMGIPPFHFWFPQMMSNMSWMNCLIMMTWQKMAPMFIMSNINSKYIMIIAMMATIVGAIGGLNQTSLRKIMAYSSINHMGWMMMCMKYNNNMWLIYLIMYSIMSTMVVIAFNNKSMMFINQMQNNKTMMEKINLMLLMMSLGGMPPMMGFAMKWMVIQNMMNSTNYMMLVMMLMVSLLTLFYYMRTMSTMMMINMTMSKWNMKSNKNYKLTFLMTMNFMMPMMTMLL</sequence>
<dbReference type="EC" id="7.1.1.2" evidence="4 18"/>
<organism evidence="21">
    <name type="scientific">Tetraphleps aterrimus</name>
    <dbReference type="NCBI Taxonomy" id="452413"/>
    <lineage>
        <taxon>Eukaryota</taxon>
        <taxon>Metazoa</taxon>
        <taxon>Ecdysozoa</taxon>
        <taxon>Arthropoda</taxon>
        <taxon>Hexapoda</taxon>
        <taxon>Insecta</taxon>
        <taxon>Pterygota</taxon>
        <taxon>Neoptera</taxon>
        <taxon>Paraneoptera</taxon>
        <taxon>Hemiptera</taxon>
        <taxon>Heteroptera</taxon>
        <taxon>Panheteroptera</taxon>
        <taxon>Cimicomorpha</taxon>
        <taxon>Anthocoridae</taxon>
        <taxon>Anthocorinae</taxon>
        <taxon>Tetraphleps</taxon>
    </lineage>
</organism>
<feature type="transmembrane region" description="Helical" evidence="18">
    <location>
        <begin position="190"/>
        <end position="209"/>
    </location>
</feature>
<feature type="transmembrane region" description="Helical" evidence="18">
    <location>
        <begin position="230"/>
        <end position="252"/>
    </location>
</feature>
<evidence type="ECO:0000256" key="7">
    <source>
        <dbReference type="ARBA" id="ARBA00022660"/>
    </source>
</evidence>
<feature type="transmembrane region" description="Helical" evidence="18">
    <location>
        <begin position="264"/>
        <end position="284"/>
    </location>
</feature>
<comment type="similarity">
    <text evidence="3 18">Belongs to the complex I subunit 2 family.</text>
</comment>
<geneLocation type="mitochondrion" evidence="21"/>
<accession>A0A4D6P2D8</accession>
<keyword evidence="15 18" id="KW-0496">Mitochondrion</keyword>
<evidence type="ECO:0000256" key="9">
    <source>
        <dbReference type="ARBA" id="ARBA00022792"/>
    </source>
</evidence>
<evidence type="ECO:0000256" key="13">
    <source>
        <dbReference type="ARBA" id="ARBA00023027"/>
    </source>
</evidence>
<evidence type="ECO:0000313" key="21">
    <source>
        <dbReference type="EMBL" id="QCE31835.1"/>
    </source>
</evidence>
<dbReference type="EMBL" id="MK672882">
    <property type="protein sequence ID" value="QCE31835.1"/>
    <property type="molecule type" value="Genomic_DNA"/>
</dbReference>
<keyword evidence="16 18" id="KW-0472">Membrane</keyword>
<evidence type="ECO:0000256" key="15">
    <source>
        <dbReference type="ARBA" id="ARBA00023128"/>
    </source>
</evidence>
<proteinExistence type="inferred from homology"/>
<keyword evidence="10 18" id="KW-1278">Translocase</keyword>
<dbReference type="Pfam" id="PF00361">
    <property type="entry name" value="Proton_antipo_M"/>
    <property type="match status" value="1"/>
</dbReference>
<evidence type="ECO:0000256" key="16">
    <source>
        <dbReference type="ARBA" id="ARBA00023136"/>
    </source>
</evidence>
<evidence type="ECO:0000256" key="6">
    <source>
        <dbReference type="ARBA" id="ARBA00022448"/>
    </source>
</evidence>
<evidence type="ECO:0000256" key="10">
    <source>
        <dbReference type="ARBA" id="ARBA00022967"/>
    </source>
</evidence>
<feature type="transmembrane region" description="Helical" evidence="18">
    <location>
        <begin position="305"/>
        <end position="324"/>
    </location>
</feature>
<dbReference type="PRINTS" id="PR01436">
    <property type="entry name" value="NADHDHGNASE2"/>
</dbReference>
<evidence type="ECO:0000256" key="3">
    <source>
        <dbReference type="ARBA" id="ARBA00007012"/>
    </source>
</evidence>
<evidence type="ECO:0000256" key="5">
    <source>
        <dbReference type="ARBA" id="ARBA00021008"/>
    </source>
</evidence>
<evidence type="ECO:0000256" key="11">
    <source>
        <dbReference type="ARBA" id="ARBA00022982"/>
    </source>
</evidence>
<evidence type="ECO:0000256" key="19">
    <source>
        <dbReference type="SAM" id="SignalP"/>
    </source>
</evidence>
<gene>
    <name evidence="21" type="primary">ND2</name>
</gene>
<evidence type="ECO:0000256" key="8">
    <source>
        <dbReference type="ARBA" id="ARBA00022692"/>
    </source>
</evidence>
<evidence type="ECO:0000256" key="12">
    <source>
        <dbReference type="ARBA" id="ARBA00022989"/>
    </source>
</evidence>
<feature type="domain" description="NADH:quinone oxidoreductase/Mrp antiporter transmembrane" evidence="20">
    <location>
        <begin position="23"/>
        <end position="277"/>
    </location>
</feature>
<name>A0A4D6P2D8_9HEMI</name>
<evidence type="ECO:0000259" key="20">
    <source>
        <dbReference type="Pfam" id="PF00361"/>
    </source>
</evidence>
<evidence type="ECO:0000256" key="4">
    <source>
        <dbReference type="ARBA" id="ARBA00012944"/>
    </source>
</evidence>
<keyword evidence="6" id="KW-0813">Transport</keyword>
<dbReference type="PANTHER" id="PTHR46552:SF1">
    <property type="entry name" value="NADH-UBIQUINONE OXIDOREDUCTASE CHAIN 2"/>
    <property type="match status" value="1"/>
</dbReference>
<dbReference type="InterPro" id="IPR001750">
    <property type="entry name" value="ND/Mrp_TM"/>
</dbReference>
<keyword evidence="12 18" id="KW-1133">Transmembrane helix</keyword>
<dbReference type="GO" id="GO:0006120">
    <property type="term" value="P:mitochondrial electron transport, NADH to ubiquinone"/>
    <property type="evidence" value="ECO:0007669"/>
    <property type="project" value="InterPro"/>
</dbReference>
<comment type="subcellular location">
    <subcellularLocation>
        <location evidence="2 18">Mitochondrion inner membrane</location>
        <topology evidence="2 18">Multi-pass membrane protein</topology>
    </subcellularLocation>
</comment>
<keyword evidence="13 18" id="KW-0520">NAD</keyword>
<feature type="signal peptide" evidence="19">
    <location>
        <begin position="1"/>
        <end position="23"/>
    </location>
</feature>
<comment type="function">
    <text evidence="1">Core subunit of the mitochondrial membrane respiratory chain NADH dehydrogenase (Complex I) that is believed to belong to the minimal assembly required for catalysis. Complex I functions in the transfer of electrons from NADH to the respiratory chain. The immediate electron acceptor for the enzyme is believed to be ubiquinone.</text>
</comment>
<keyword evidence="7 18" id="KW-0679">Respiratory chain</keyword>
<keyword evidence="14 18" id="KW-0830">Ubiquinone</keyword>
<reference evidence="21" key="2">
    <citation type="submission" date="2019-03" db="EMBL/GenBank/DDBJ databases">
        <authorList>
            <person name="Zhang D."/>
            <person name="Gao J."/>
            <person name="Li M."/>
            <person name="Yuan J."/>
            <person name="Liang J."/>
            <person name="Yang H."/>
            <person name="Bu W."/>
        </authorList>
    </citation>
    <scope>NUCLEOTIDE SEQUENCE</scope>
</reference>
<evidence type="ECO:0000256" key="14">
    <source>
        <dbReference type="ARBA" id="ARBA00023075"/>
    </source>
</evidence>
<evidence type="ECO:0000256" key="1">
    <source>
        <dbReference type="ARBA" id="ARBA00003257"/>
    </source>
</evidence>
<comment type="catalytic activity">
    <reaction evidence="17 18">
        <text>a ubiquinone + NADH + 5 H(+)(in) = a ubiquinol + NAD(+) + 4 H(+)(out)</text>
        <dbReference type="Rhea" id="RHEA:29091"/>
        <dbReference type="Rhea" id="RHEA-COMP:9565"/>
        <dbReference type="Rhea" id="RHEA-COMP:9566"/>
        <dbReference type="ChEBI" id="CHEBI:15378"/>
        <dbReference type="ChEBI" id="CHEBI:16389"/>
        <dbReference type="ChEBI" id="CHEBI:17976"/>
        <dbReference type="ChEBI" id="CHEBI:57540"/>
        <dbReference type="ChEBI" id="CHEBI:57945"/>
        <dbReference type="EC" id="7.1.1.2"/>
    </reaction>
</comment>
<comment type="function">
    <text evidence="18">Core subunit of the mitochondrial membrane respiratory chain NADH dehydrogenase (Complex I) which catalyzes electron transfer from NADH through the respiratory chain, using ubiquinone as an electron acceptor. Essential for the catalytic activity and assembly of complex I.</text>
</comment>
<keyword evidence="8 18" id="KW-0812">Transmembrane</keyword>
<dbReference type="AlphaFoldDB" id="A0A4D6P2D8"/>
<dbReference type="GO" id="GO:0008137">
    <property type="term" value="F:NADH dehydrogenase (ubiquinone) activity"/>
    <property type="evidence" value="ECO:0007669"/>
    <property type="project" value="UniProtKB-EC"/>
</dbReference>
<keyword evidence="9 18" id="KW-0999">Mitochondrion inner membrane</keyword>
<evidence type="ECO:0000256" key="18">
    <source>
        <dbReference type="RuleBase" id="RU003403"/>
    </source>
</evidence>
<evidence type="ECO:0000256" key="2">
    <source>
        <dbReference type="ARBA" id="ARBA00004448"/>
    </source>
</evidence>
<reference evidence="21" key="1">
    <citation type="journal article" date="2019" name="Int. J. Biol. Macromol.">
        <title>The complete mitochondrial genome of Tetraphleps aterrimus (Hemiptera: Anthocoridae): Genomic comparisons and phylogenetic analysis of Cimicomorpha.</title>
        <authorList>
            <person name="Zhang D.L."/>
            <person name="Gao J."/>
            <person name="Li M."/>
            <person name="Yuan J."/>
            <person name="Liang J."/>
            <person name="Yang H."/>
            <person name="Bu W."/>
        </authorList>
    </citation>
    <scope>NUCLEOTIDE SEQUENCE</scope>
</reference>
<dbReference type="GO" id="GO:0005743">
    <property type="term" value="C:mitochondrial inner membrane"/>
    <property type="evidence" value="ECO:0007669"/>
    <property type="project" value="UniProtKB-SubCell"/>
</dbReference>
<dbReference type="InterPro" id="IPR003917">
    <property type="entry name" value="NADH_UbQ_OxRdtase_chain2"/>
</dbReference>
<keyword evidence="11 18" id="KW-0249">Electron transport</keyword>
<dbReference type="PANTHER" id="PTHR46552">
    <property type="entry name" value="NADH-UBIQUINONE OXIDOREDUCTASE CHAIN 2"/>
    <property type="match status" value="1"/>
</dbReference>
<feature type="chain" id="PRO_5021349820" description="NADH-ubiquinone oxidoreductase chain 2" evidence="19">
    <location>
        <begin position="24"/>
        <end position="325"/>
    </location>
</feature>
<keyword evidence="19" id="KW-0732">Signal</keyword>
<protein>
    <recommendedName>
        <fullName evidence="5 18">NADH-ubiquinone oxidoreductase chain 2</fullName>
        <ecNumber evidence="4 18">7.1.1.2</ecNumber>
    </recommendedName>
</protein>
<evidence type="ECO:0000256" key="17">
    <source>
        <dbReference type="ARBA" id="ARBA00049551"/>
    </source>
</evidence>
<dbReference type="InterPro" id="IPR050175">
    <property type="entry name" value="Complex_I_Subunit_2"/>
</dbReference>